<feature type="compositionally biased region" description="Gly residues" evidence="1">
    <location>
        <begin position="1"/>
        <end position="10"/>
    </location>
</feature>
<dbReference type="Proteomes" id="UP001589575">
    <property type="component" value="Unassembled WGS sequence"/>
</dbReference>
<evidence type="ECO:0000313" key="2">
    <source>
        <dbReference type="EMBL" id="MFB9070320.1"/>
    </source>
</evidence>
<proteinExistence type="predicted"/>
<organism evidence="2 3">
    <name type="scientific">Citricoccus parietis</name>
    <dbReference type="NCBI Taxonomy" id="592307"/>
    <lineage>
        <taxon>Bacteria</taxon>
        <taxon>Bacillati</taxon>
        <taxon>Actinomycetota</taxon>
        <taxon>Actinomycetes</taxon>
        <taxon>Micrococcales</taxon>
        <taxon>Micrococcaceae</taxon>
        <taxon>Citricoccus</taxon>
    </lineage>
</organism>
<feature type="region of interest" description="Disordered" evidence="1">
    <location>
        <begin position="1"/>
        <end position="60"/>
    </location>
</feature>
<protein>
    <submittedName>
        <fullName evidence="2">Uncharacterized protein</fullName>
    </submittedName>
</protein>
<dbReference type="EMBL" id="JBHMFI010000001">
    <property type="protein sequence ID" value="MFB9070320.1"/>
    <property type="molecule type" value="Genomic_DNA"/>
</dbReference>
<reference evidence="2 3" key="1">
    <citation type="submission" date="2024-09" db="EMBL/GenBank/DDBJ databases">
        <authorList>
            <person name="Sun Q."/>
            <person name="Mori K."/>
        </authorList>
    </citation>
    <scope>NUCLEOTIDE SEQUENCE [LARGE SCALE GENOMIC DNA]</scope>
    <source>
        <strain evidence="2 3">CCM 7609</strain>
    </source>
</reference>
<comment type="caution">
    <text evidence="2">The sequence shown here is derived from an EMBL/GenBank/DDBJ whole genome shotgun (WGS) entry which is preliminary data.</text>
</comment>
<keyword evidence="3" id="KW-1185">Reference proteome</keyword>
<name>A0ABV5FUI0_9MICC</name>
<gene>
    <name evidence="2" type="ORF">ACFFX0_03615</name>
</gene>
<evidence type="ECO:0000313" key="3">
    <source>
        <dbReference type="Proteomes" id="UP001589575"/>
    </source>
</evidence>
<sequence>MAGGLHGPGRGQRAVGGRLREPDGPPPPARGRSQPVLQLPGRGRQHRRRGEGLPRDPGGLLVEQLRGNLCAVGP</sequence>
<evidence type="ECO:0000256" key="1">
    <source>
        <dbReference type="SAM" id="MobiDB-lite"/>
    </source>
</evidence>
<accession>A0ABV5FUI0</accession>